<protein>
    <recommendedName>
        <fullName evidence="10">PGG domain-containing protein</fullName>
    </recommendedName>
</protein>
<evidence type="ECO:0000256" key="1">
    <source>
        <dbReference type="ARBA" id="ARBA00004141"/>
    </source>
</evidence>
<keyword evidence="5 7" id="KW-0040">ANK repeat</keyword>
<sequence length="592" mass="66490">MFGEVFTASRNGDLSALERVYGLNPCHVTNSVTFEGNTVLHIAAREGHLDIVRWILNLKGCNSKARNADENTPLHEAAKCGNEEVIRILLRHSKCPSSKRNQFGETALIIASQNGHVEAVRLLLEATPWFIILWPRNDHQTCLHVAAYEGHLEVVKLILGWPSYWNILDQISFISDMHGATPLHSAVHGGHIEIVREITKKQMKFNCNKLWYWFDKSLLTKEDELGRCPIHIAALKGSEDIIEVFLELIPDCIEIRSKDLKTVLHFAVEYNRFEVVHKLLVHINPQEAGKLVSCDNDIYGNTTLHLAALNAVDPKLVEYLLSFPNIKLNTVNHKGLTAFDIVTAAQSTENSNFGTIARILEDGGATQSFIQQSNSKSFSQSEKNNNQNGGNENKIMDVDTLVASLIATITFAAMFQVPGGTDNEVAKLSLETLFQLFLFSDCLAFFASITVVMAWIFRERLQGKLTVDRSPLAKLSLLSLEVAIMSTSLAFVSATILVTIPRNLDTHKTDKYAKDSKEYELIFGGEILTASVVPLIAIMFLSLTWVYEYYFRSTNDQQQKLKRHFRQVVIYIIPPCLLIFAVILVYGLKKVM</sequence>
<keyword evidence="12" id="KW-1185">Reference proteome</keyword>
<dbReference type="Pfam" id="PF12796">
    <property type="entry name" value="Ank_2"/>
    <property type="match status" value="3"/>
</dbReference>
<evidence type="ECO:0000256" key="5">
    <source>
        <dbReference type="ARBA" id="ARBA00023043"/>
    </source>
</evidence>
<dbReference type="PANTHER" id="PTHR24186:SF38">
    <property type="entry name" value="ANKYRIN REPEAT FAMILY PROTEIN"/>
    <property type="match status" value="1"/>
</dbReference>
<evidence type="ECO:0000256" key="6">
    <source>
        <dbReference type="ARBA" id="ARBA00023136"/>
    </source>
</evidence>
<feature type="domain" description="PGG" evidence="10">
    <location>
        <begin position="395"/>
        <end position="497"/>
    </location>
</feature>
<feature type="transmembrane region" description="Helical" evidence="9">
    <location>
        <begin position="568"/>
        <end position="588"/>
    </location>
</feature>
<comment type="subcellular location">
    <subcellularLocation>
        <location evidence="1">Membrane</location>
        <topology evidence="1">Multi-pass membrane protein</topology>
    </subcellularLocation>
</comment>
<feature type="region of interest" description="Disordered" evidence="8">
    <location>
        <begin position="373"/>
        <end position="392"/>
    </location>
</feature>
<feature type="transmembrane region" description="Helical" evidence="9">
    <location>
        <begin position="478"/>
        <end position="501"/>
    </location>
</feature>
<evidence type="ECO:0000259" key="10">
    <source>
        <dbReference type="Pfam" id="PF13962"/>
    </source>
</evidence>
<evidence type="ECO:0000256" key="7">
    <source>
        <dbReference type="PROSITE-ProRule" id="PRU00023"/>
    </source>
</evidence>
<keyword evidence="4 9" id="KW-1133">Transmembrane helix</keyword>
<evidence type="ECO:0000256" key="2">
    <source>
        <dbReference type="ARBA" id="ARBA00022692"/>
    </source>
</evidence>
<comment type="caution">
    <text evidence="11">The sequence shown here is derived from an EMBL/GenBank/DDBJ whole genome shotgun (WGS) entry which is preliminary data.</text>
</comment>
<feature type="repeat" description="ANK" evidence="7">
    <location>
        <begin position="178"/>
        <end position="210"/>
    </location>
</feature>
<evidence type="ECO:0000313" key="12">
    <source>
        <dbReference type="Proteomes" id="UP000824469"/>
    </source>
</evidence>
<dbReference type="InterPro" id="IPR026961">
    <property type="entry name" value="PGG_dom"/>
</dbReference>
<dbReference type="AlphaFoldDB" id="A0AA38CTL2"/>
<feature type="repeat" description="ANK" evidence="7">
    <location>
        <begin position="35"/>
        <end position="57"/>
    </location>
</feature>
<dbReference type="SMART" id="SM00248">
    <property type="entry name" value="ANK"/>
    <property type="match status" value="8"/>
</dbReference>
<evidence type="ECO:0000256" key="3">
    <source>
        <dbReference type="ARBA" id="ARBA00022737"/>
    </source>
</evidence>
<feature type="transmembrane region" description="Helical" evidence="9">
    <location>
        <begin position="521"/>
        <end position="547"/>
    </location>
</feature>
<dbReference type="GO" id="GO:0005886">
    <property type="term" value="C:plasma membrane"/>
    <property type="evidence" value="ECO:0007669"/>
    <property type="project" value="TreeGrafter"/>
</dbReference>
<evidence type="ECO:0000256" key="8">
    <source>
        <dbReference type="SAM" id="MobiDB-lite"/>
    </source>
</evidence>
<dbReference type="EMBL" id="JAHRHJ020000008">
    <property type="protein sequence ID" value="KAH9304513.1"/>
    <property type="molecule type" value="Genomic_DNA"/>
</dbReference>
<dbReference type="PROSITE" id="PS50297">
    <property type="entry name" value="ANK_REP_REGION"/>
    <property type="match status" value="5"/>
</dbReference>
<dbReference type="PROSITE" id="PS50088">
    <property type="entry name" value="ANK_REPEAT"/>
    <property type="match status" value="5"/>
</dbReference>
<dbReference type="InterPro" id="IPR002110">
    <property type="entry name" value="Ankyrin_rpt"/>
</dbReference>
<feature type="repeat" description="ANK" evidence="7">
    <location>
        <begin position="138"/>
        <end position="170"/>
    </location>
</feature>
<keyword evidence="2 9" id="KW-0812">Transmembrane</keyword>
<proteinExistence type="predicted"/>
<evidence type="ECO:0000256" key="9">
    <source>
        <dbReference type="SAM" id="Phobius"/>
    </source>
</evidence>
<feature type="transmembrane region" description="Helical" evidence="9">
    <location>
        <begin position="398"/>
        <end position="417"/>
    </location>
</feature>
<gene>
    <name evidence="11" type="ORF">KI387_008917</name>
</gene>
<reference evidence="11 12" key="1">
    <citation type="journal article" date="2021" name="Nat. Plants">
        <title>The Taxus genome provides insights into paclitaxel biosynthesis.</title>
        <authorList>
            <person name="Xiong X."/>
            <person name="Gou J."/>
            <person name="Liao Q."/>
            <person name="Li Y."/>
            <person name="Zhou Q."/>
            <person name="Bi G."/>
            <person name="Li C."/>
            <person name="Du R."/>
            <person name="Wang X."/>
            <person name="Sun T."/>
            <person name="Guo L."/>
            <person name="Liang H."/>
            <person name="Lu P."/>
            <person name="Wu Y."/>
            <person name="Zhang Z."/>
            <person name="Ro D.K."/>
            <person name="Shang Y."/>
            <person name="Huang S."/>
            <person name="Yan J."/>
        </authorList>
    </citation>
    <scope>NUCLEOTIDE SEQUENCE [LARGE SCALE GENOMIC DNA]</scope>
    <source>
        <strain evidence="11">Ta-2019</strain>
    </source>
</reference>
<feature type="repeat" description="ANK" evidence="7">
    <location>
        <begin position="103"/>
        <end position="125"/>
    </location>
</feature>
<evidence type="ECO:0000256" key="4">
    <source>
        <dbReference type="ARBA" id="ARBA00022989"/>
    </source>
</evidence>
<dbReference type="Proteomes" id="UP000824469">
    <property type="component" value="Unassembled WGS sequence"/>
</dbReference>
<dbReference type="SUPFAM" id="SSF48403">
    <property type="entry name" value="Ankyrin repeat"/>
    <property type="match status" value="1"/>
</dbReference>
<feature type="compositionally biased region" description="Low complexity" evidence="8">
    <location>
        <begin position="379"/>
        <end position="392"/>
    </location>
</feature>
<evidence type="ECO:0000313" key="11">
    <source>
        <dbReference type="EMBL" id="KAH9304513.1"/>
    </source>
</evidence>
<name>A0AA38CTL2_TAXCH</name>
<accession>A0AA38CTL2</accession>
<dbReference type="OMA" id="HIATEYD"/>
<feature type="transmembrane region" description="Helical" evidence="9">
    <location>
        <begin position="437"/>
        <end position="457"/>
    </location>
</feature>
<dbReference type="InterPro" id="IPR036770">
    <property type="entry name" value="Ankyrin_rpt-contain_sf"/>
</dbReference>
<dbReference type="Pfam" id="PF00023">
    <property type="entry name" value="Ank"/>
    <property type="match status" value="1"/>
</dbReference>
<dbReference type="Gene3D" id="1.25.40.20">
    <property type="entry name" value="Ankyrin repeat-containing domain"/>
    <property type="match status" value="2"/>
</dbReference>
<keyword evidence="6 9" id="KW-0472">Membrane</keyword>
<keyword evidence="3" id="KW-0677">Repeat</keyword>
<organism evidence="11 12">
    <name type="scientific">Taxus chinensis</name>
    <name type="common">Chinese yew</name>
    <name type="synonym">Taxus wallichiana var. chinensis</name>
    <dbReference type="NCBI Taxonomy" id="29808"/>
    <lineage>
        <taxon>Eukaryota</taxon>
        <taxon>Viridiplantae</taxon>
        <taxon>Streptophyta</taxon>
        <taxon>Embryophyta</taxon>
        <taxon>Tracheophyta</taxon>
        <taxon>Spermatophyta</taxon>
        <taxon>Pinopsida</taxon>
        <taxon>Pinidae</taxon>
        <taxon>Conifers II</taxon>
        <taxon>Cupressales</taxon>
        <taxon>Taxaceae</taxon>
        <taxon>Taxus</taxon>
    </lineage>
</organism>
<feature type="repeat" description="ANK" evidence="7">
    <location>
        <begin position="69"/>
        <end position="101"/>
    </location>
</feature>
<dbReference type="PANTHER" id="PTHR24186">
    <property type="entry name" value="PROTEIN PHOSPHATASE 1 REGULATORY SUBUNIT"/>
    <property type="match status" value="1"/>
</dbReference>
<dbReference type="Pfam" id="PF13962">
    <property type="entry name" value="PGG"/>
    <property type="match status" value="1"/>
</dbReference>